<sequence length="159" mass="16933">MDLNDKFFGGAMDRLKESPGSDVLHQGITIPITELTGVATEEESETEGPPSPQRAPGSPPPAPSAPAPPPGDHPDTAIVCSLLARIVDNQTKIITQLQTINEMMMKDRQIVNNLNLRVESLQKARMLGLTTQPAPSASTTPASRPTPHIAEPGKGPIYL</sequence>
<feature type="compositionally biased region" description="Pro residues" evidence="1">
    <location>
        <begin position="49"/>
        <end position="71"/>
    </location>
</feature>
<evidence type="ECO:0000313" key="3">
    <source>
        <dbReference type="Proteomes" id="UP000691718"/>
    </source>
</evidence>
<keyword evidence="3" id="KW-1185">Reference proteome</keyword>
<dbReference type="Proteomes" id="UP000691718">
    <property type="component" value="Unassembled WGS sequence"/>
</dbReference>
<dbReference type="OrthoDB" id="6931015at2759"/>
<feature type="region of interest" description="Disordered" evidence="1">
    <location>
        <begin position="14"/>
        <end position="76"/>
    </location>
</feature>
<dbReference type="EMBL" id="CAJQZP010001213">
    <property type="protein sequence ID" value="CAG5030685.1"/>
    <property type="molecule type" value="Genomic_DNA"/>
</dbReference>
<feature type="region of interest" description="Disordered" evidence="1">
    <location>
        <begin position="131"/>
        <end position="159"/>
    </location>
</feature>
<proteinExistence type="predicted"/>
<evidence type="ECO:0000313" key="2">
    <source>
        <dbReference type="EMBL" id="CAG5030685.1"/>
    </source>
</evidence>
<evidence type="ECO:0000256" key="1">
    <source>
        <dbReference type="SAM" id="MobiDB-lite"/>
    </source>
</evidence>
<accession>A0A8S3XT19</accession>
<feature type="compositionally biased region" description="Low complexity" evidence="1">
    <location>
        <begin position="131"/>
        <end position="147"/>
    </location>
</feature>
<reference evidence="2" key="1">
    <citation type="submission" date="2021-04" db="EMBL/GenBank/DDBJ databases">
        <authorList>
            <person name="Tunstrom K."/>
        </authorList>
    </citation>
    <scope>NUCLEOTIDE SEQUENCE</scope>
</reference>
<protein>
    <submittedName>
        <fullName evidence="2">(apollo) hypothetical protein</fullName>
    </submittedName>
</protein>
<comment type="caution">
    <text evidence="2">The sequence shown here is derived from an EMBL/GenBank/DDBJ whole genome shotgun (WGS) entry which is preliminary data.</text>
</comment>
<gene>
    <name evidence="2" type="ORF">PAPOLLO_LOCUS19532</name>
</gene>
<dbReference type="AlphaFoldDB" id="A0A8S3XT19"/>
<organism evidence="2 3">
    <name type="scientific">Parnassius apollo</name>
    <name type="common">Apollo butterfly</name>
    <name type="synonym">Papilio apollo</name>
    <dbReference type="NCBI Taxonomy" id="110799"/>
    <lineage>
        <taxon>Eukaryota</taxon>
        <taxon>Metazoa</taxon>
        <taxon>Ecdysozoa</taxon>
        <taxon>Arthropoda</taxon>
        <taxon>Hexapoda</taxon>
        <taxon>Insecta</taxon>
        <taxon>Pterygota</taxon>
        <taxon>Neoptera</taxon>
        <taxon>Endopterygota</taxon>
        <taxon>Lepidoptera</taxon>
        <taxon>Glossata</taxon>
        <taxon>Ditrysia</taxon>
        <taxon>Papilionoidea</taxon>
        <taxon>Papilionidae</taxon>
        <taxon>Parnassiinae</taxon>
        <taxon>Parnassini</taxon>
        <taxon>Parnassius</taxon>
        <taxon>Parnassius</taxon>
    </lineage>
</organism>
<name>A0A8S3XT19_PARAO</name>